<dbReference type="PROSITE" id="PS50925">
    <property type="entry name" value="BLUF"/>
    <property type="match status" value="1"/>
</dbReference>
<accession>A0ABV3TUK7</accession>
<dbReference type="RefSeq" id="WP_368375407.1">
    <property type="nucleotide sequence ID" value="NZ_JBFRYB010000001.1"/>
</dbReference>
<dbReference type="Gene3D" id="3.30.70.100">
    <property type="match status" value="1"/>
</dbReference>
<proteinExistence type="predicted"/>
<dbReference type="Proteomes" id="UP001557484">
    <property type="component" value="Unassembled WGS sequence"/>
</dbReference>
<gene>
    <name evidence="2" type="ORF">AB4875_07355</name>
</gene>
<evidence type="ECO:0000313" key="2">
    <source>
        <dbReference type="EMBL" id="MEX1665301.1"/>
    </source>
</evidence>
<dbReference type="InterPro" id="IPR036046">
    <property type="entry name" value="Acylphosphatase-like_dom_sf"/>
</dbReference>
<dbReference type="SMART" id="SM01034">
    <property type="entry name" value="BLUF"/>
    <property type="match status" value="1"/>
</dbReference>
<dbReference type="InterPro" id="IPR007024">
    <property type="entry name" value="BLUF_domain"/>
</dbReference>
<protein>
    <submittedName>
        <fullName evidence="2">BLUF domain-containing protein</fullName>
    </submittedName>
</protein>
<dbReference type="Pfam" id="PF04940">
    <property type="entry name" value="BLUF"/>
    <property type="match status" value="1"/>
</dbReference>
<reference evidence="2 3" key="1">
    <citation type="journal article" date="2011" name="Int. J. Syst. Evol. Microbiol.">
        <title>Zhongshania antarctica gen. nov., sp. nov. and Zhongshania guokunii sp. nov., gammaproteobacteria respectively isolated from coastal attached (fast) ice and surface seawater of the Antarctic.</title>
        <authorList>
            <person name="Li H.J."/>
            <person name="Zhang X.Y."/>
            <person name="Chen C.X."/>
            <person name="Zhang Y.J."/>
            <person name="Gao Z.M."/>
            <person name="Yu Y."/>
            <person name="Chen X.L."/>
            <person name="Chen B."/>
            <person name="Zhang Y.Z."/>
        </authorList>
    </citation>
    <scope>NUCLEOTIDE SEQUENCE [LARGE SCALE GENOMIC DNA]</scope>
    <source>
        <strain evidence="2 3">R06B22</strain>
    </source>
</reference>
<dbReference type="SUPFAM" id="SSF54975">
    <property type="entry name" value="Acylphosphatase/BLUF domain-like"/>
    <property type="match status" value="1"/>
</dbReference>
<organism evidence="2 3">
    <name type="scientific">Zhongshania arctica</name>
    <dbReference type="NCBI Taxonomy" id="3238302"/>
    <lineage>
        <taxon>Bacteria</taxon>
        <taxon>Pseudomonadati</taxon>
        <taxon>Pseudomonadota</taxon>
        <taxon>Gammaproteobacteria</taxon>
        <taxon>Cellvibrionales</taxon>
        <taxon>Spongiibacteraceae</taxon>
        <taxon>Zhongshania</taxon>
    </lineage>
</organism>
<evidence type="ECO:0000313" key="3">
    <source>
        <dbReference type="Proteomes" id="UP001557484"/>
    </source>
</evidence>
<evidence type="ECO:0000259" key="1">
    <source>
        <dbReference type="PROSITE" id="PS50925"/>
    </source>
</evidence>
<name>A0ABV3TUK7_9GAMM</name>
<keyword evidence="3" id="KW-1185">Reference proteome</keyword>
<comment type="caution">
    <text evidence="2">The sequence shown here is derived from an EMBL/GenBank/DDBJ whole genome shotgun (WGS) entry which is preliminary data.</text>
</comment>
<dbReference type="EMBL" id="JBFRYB010000001">
    <property type="protein sequence ID" value="MEX1665301.1"/>
    <property type="molecule type" value="Genomic_DNA"/>
</dbReference>
<feature type="domain" description="BLUF" evidence="1">
    <location>
        <begin position="3"/>
        <end position="99"/>
    </location>
</feature>
<sequence length="146" mass="16466">MSLYQLIYCSKRVISAEDDSGVTVDVEQLLIQARRNNELVDVSGLLYFGSEYYLQCLEGSPSAVNSVYNKIISDSRHSDIVLIDYRQIAKRAYSNWDMAYVKESSMTESLIKLYAGGSKFNPLDMSVESVMQLMQTFKSCLTVVDA</sequence>